<keyword evidence="2 4" id="KW-0378">Hydrolase</keyword>
<dbReference type="CDD" id="cd18622">
    <property type="entry name" value="GH32_Inu-like"/>
    <property type="match status" value="1"/>
</dbReference>
<evidence type="ECO:0000259" key="5">
    <source>
        <dbReference type="Pfam" id="PF00251"/>
    </source>
</evidence>
<dbReference type="Gene3D" id="2.60.120.560">
    <property type="entry name" value="Exo-inulinase, domain 1"/>
    <property type="match status" value="1"/>
</dbReference>
<comment type="caution">
    <text evidence="7">The sequence shown here is derived from an EMBL/GenBank/DDBJ whole genome shotgun (WGS) entry which is preliminary data.</text>
</comment>
<evidence type="ECO:0000313" key="8">
    <source>
        <dbReference type="Proteomes" id="UP000773462"/>
    </source>
</evidence>
<feature type="domain" description="Glycosyl hydrolase family 32 N-terminal" evidence="5">
    <location>
        <begin position="14"/>
        <end position="319"/>
    </location>
</feature>
<dbReference type="InterPro" id="IPR001362">
    <property type="entry name" value="Glyco_hydro_32"/>
</dbReference>
<dbReference type="SMART" id="SM00640">
    <property type="entry name" value="Glyco_32"/>
    <property type="match status" value="1"/>
</dbReference>
<reference evidence="7 8" key="1">
    <citation type="submission" date="2021-03" db="EMBL/GenBank/DDBJ databases">
        <title>Genomic Encyclopedia of Type Strains, Phase IV (KMG-IV): sequencing the most valuable type-strain genomes for metagenomic binning, comparative biology and taxonomic classification.</title>
        <authorList>
            <person name="Goeker M."/>
        </authorList>
    </citation>
    <scope>NUCLEOTIDE SEQUENCE [LARGE SCALE GENOMIC DNA]</scope>
    <source>
        <strain evidence="7 8">DSM 101953</strain>
    </source>
</reference>
<organism evidence="7 8">
    <name type="scientific">Paenibacillus silagei</name>
    <dbReference type="NCBI Taxonomy" id="1670801"/>
    <lineage>
        <taxon>Bacteria</taxon>
        <taxon>Bacillati</taxon>
        <taxon>Bacillota</taxon>
        <taxon>Bacilli</taxon>
        <taxon>Bacillales</taxon>
        <taxon>Paenibacillaceae</taxon>
        <taxon>Paenibacillus</taxon>
    </lineage>
</organism>
<evidence type="ECO:0000256" key="3">
    <source>
        <dbReference type="ARBA" id="ARBA00023295"/>
    </source>
</evidence>
<evidence type="ECO:0000256" key="4">
    <source>
        <dbReference type="RuleBase" id="RU362110"/>
    </source>
</evidence>
<dbReference type="InterPro" id="IPR013148">
    <property type="entry name" value="Glyco_hydro_32_N"/>
</dbReference>
<dbReference type="Pfam" id="PF00251">
    <property type="entry name" value="Glyco_hydro_32N"/>
    <property type="match status" value="1"/>
</dbReference>
<dbReference type="Gene3D" id="2.115.10.20">
    <property type="entry name" value="Glycosyl hydrolase domain, family 43"/>
    <property type="match status" value="1"/>
</dbReference>
<dbReference type="SUPFAM" id="SSF75005">
    <property type="entry name" value="Arabinanase/levansucrase/invertase"/>
    <property type="match status" value="1"/>
</dbReference>
<evidence type="ECO:0000256" key="2">
    <source>
        <dbReference type="ARBA" id="ARBA00022801"/>
    </source>
</evidence>
<dbReference type="Proteomes" id="UP000773462">
    <property type="component" value="Unassembled WGS sequence"/>
</dbReference>
<dbReference type="GO" id="GO:0016787">
    <property type="term" value="F:hydrolase activity"/>
    <property type="evidence" value="ECO:0007669"/>
    <property type="project" value="UniProtKB-KW"/>
</dbReference>
<dbReference type="PANTHER" id="PTHR42800">
    <property type="entry name" value="EXOINULINASE INUD (AFU_ORTHOLOGUE AFUA_5G00480)"/>
    <property type="match status" value="1"/>
</dbReference>
<evidence type="ECO:0000259" key="6">
    <source>
        <dbReference type="Pfam" id="PF08244"/>
    </source>
</evidence>
<dbReference type="EMBL" id="JAGGLV010000033">
    <property type="protein sequence ID" value="MBP2115944.1"/>
    <property type="molecule type" value="Genomic_DNA"/>
</dbReference>
<dbReference type="SUPFAM" id="SSF49899">
    <property type="entry name" value="Concanavalin A-like lectins/glucanases"/>
    <property type="match status" value="1"/>
</dbReference>
<proteinExistence type="inferred from homology"/>
<dbReference type="Pfam" id="PF08244">
    <property type="entry name" value="Glyco_hydro_32C"/>
    <property type="match status" value="1"/>
</dbReference>
<gene>
    <name evidence="7" type="ORF">J2Z70_006156</name>
</gene>
<keyword evidence="3 4" id="KW-0326">Glycosidase</keyword>
<name>A0ABS4P2N7_9BACL</name>
<sequence length="484" mass="54168">MEIIGRTKHRPALHFTPEQHWLNDPNGLVYYEEEYHLFYQYHPHSSIWGPMHWGHAVSKDLINWEELDIALYPDDHGYAFSGSAVVDWNNTSGLFPEKPGIVAIYTSHQEPTESSPAVQRQSLAYSHDNGRTWIKYAGNPVLTHPSKADFRDPKVFWSEAHGKWMMVLATDQTITFYSSPNLREWSLESEFGEGAGSHDAVWECPDLFELPVEGTGDSKWVLLVSIGDNSGARYGSRTQYFVGGFDGSVFTPEHSDIRWLDYGKDNYAGVSFSDIPAADGRRIFIGWMSNWRYANQVPSQGWRGAMTIPRVLTLHDAADGRMLIRQQPVAELDRYFAAESAALPEMLLIPGERQDIKCKDSALELRLTLTDNEAEEFGLIIHHTATEYTELIYSAAEDTLTLHRDQSGETGFSEIFPDLQSTRGIGSLKSLRILLDACSVEVFANDGLAAITSLVFPGGICSGLSFYAKGGSVRLQGGHLSFME</sequence>
<dbReference type="InterPro" id="IPR023296">
    <property type="entry name" value="Glyco_hydro_beta-prop_sf"/>
</dbReference>
<protein>
    <submittedName>
        <fullName evidence="7">Sucrose-6-phosphate hydrolase SacC (GH32 family)</fullName>
    </submittedName>
</protein>
<feature type="domain" description="Glycosyl hydrolase family 32 C-terminal" evidence="6">
    <location>
        <begin position="356"/>
        <end position="475"/>
    </location>
</feature>
<keyword evidence="8" id="KW-1185">Reference proteome</keyword>
<dbReference type="InterPro" id="IPR013320">
    <property type="entry name" value="ConA-like_dom_sf"/>
</dbReference>
<comment type="similarity">
    <text evidence="1 4">Belongs to the glycosyl hydrolase 32 family.</text>
</comment>
<accession>A0ABS4P2N7</accession>
<dbReference type="RefSeq" id="WP_209879121.1">
    <property type="nucleotide sequence ID" value="NZ_JAGGLV010000033.1"/>
</dbReference>
<dbReference type="PANTHER" id="PTHR42800:SF1">
    <property type="entry name" value="EXOINULINASE INUD (AFU_ORTHOLOGUE AFUA_5G00480)"/>
    <property type="match status" value="1"/>
</dbReference>
<dbReference type="PROSITE" id="PS00609">
    <property type="entry name" value="GLYCOSYL_HYDROL_F32"/>
    <property type="match status" value="1"/>
</dbReference>
<evidence type="ECO:0000313" key="7">
    <source>
        <dbReference type="EMBL" id="MBP2115944.1"/>
    </source>
</evidence>
<dbReference type="InterPro" id="IPR013189">
    <property type="entry name" value="Glyco_hydro_32_C"/>
</dbReference>
<evidence type="ECO:0000256" key="1">
    <source>
        <dbReference type="ARBA" id="ARBA00009902"/>
    </source>
</evidence>
<dbReference type="InterPro" id="IPR018053">
    <property type="entry name" value="Glyco_hydro_32_AS"/>
</dbReference>